<dbReference type="CDD" id="cd00067">
    <property type="entry name" value="GAL4"/>
    <property type="match status" value="1"/>
</dbReference>
<dbReference type="EMBL" id="KL648097">
    <property type="protein sequence ID" value="KEY72222.1"/>
    <property type="molecule type" value="Genomic_DNA"/>
</dbReference>
<organism evidence="4 5">
    <name type="scientific">Stachybotrys chartarum (strain CBS 109288 / IBT 7711)</name>
    <name type="common">Toxic black mold</name>
    <name type="synonym">Stilbospora chartarum</name>
    <dbReference type="NCBI Taxonomy" id="1280523"/>
    <lineage>
        <taxon>Eukaryota</taxon>
        <taxon>Fungi</taxon>
        <taxon>Dikarya</taxon>
        <taxon>Ascomycota</taxon>
        <taxon>Pezizomycotina</taxon>
        <taxon>Sordariomycetes</taxon>
        <taxon>Hypocreomycetidae</taxon>
        <taxon>Hypocreales</taxon>
        <taxon>Stachybotryaceae</taxon>
        <taxon>Stachybotrys</taxon>
    </lineage>
</organism>
<evidence type="ECO:0000313" key="5">
    <source>
        <dbReference type="Proteomes" id="UP000028045"/>
    </source>
</evidence>
<dbReference type="GO" id="GO:0008270">
    <property type="term" value="F:zinc ion binding"/>
    <property type="evidence" value="ECO:0007669"/>
    <property type="project" value="InterPro"/>
</dbReference>
<dbReference type="Gene3D" id="4.10.240.10">
    <property type="entry name" value="Zn(2)-C6 fungal-type DNA-binding domain"/>
    <property type="match status" value="1"/>
</dbReference>
<dbReference type="AlphaFoldDB" id="A0A084B3U3"/>
<dbReference type="HOGENOM" id="CLU_024934_2_0_1"/>
<keyword evidence="1" id="KW-0539">Nucleus</keyword>
<dbReference type="SUPFAM" id="SSF57701">
    <property type="entry name" value="Zn2/Cys6 DNA-binding domain"/>
    <property type="match status" value="1"/>
</dbReference>
<dbReference type="Proteomes" id="UP000028045">
    <property type="component" value="Unassembled WGS sequence"/>
</dbReference>
<feature type="region of interest" description="Disordered" evidence="2">
    <location>
        <begin position="1"/>
        <end position="67"/>
    </location>
</feature>
<evidence type="ECO:0000256" key="1">
    <source>
        <dbReference type="ARBA" id="ARBA00023242"/>
    </source>
</evidence>
<sequence>MRGGAAQPCERKPPKSGASHPRPRIPSGEPYPSPFSHTQSEGHGYMSPTLEPRDKPGSRRVHTKSRTGCRVCKRRRVKCDEGRPICRNCAVGERPCSYGPDKSPDTRLAGTPAGPSSFSSSPGSATSLMPGSELAPLGIRTRFTALHMVLLYHAITDMASLMKLEGDMHPIIARALGSAHTDPYVLDQLLALAALHRSTLDPDAAAMFRHEATELQTRALGMFNETRDSISEATFIPSFLFASFVGVHILYNTLSDHQPTVGGFVGGFVNYMRIHRGIRAVTSRYWDDLLRSDLKPLLYVTQWMEEAEPPSPGTETAHLRTYLESTSGPSTPSTNATLEALRWMQWVLDLKAQVSPTSSTLGLAIHVVMAWPLIVPDEYVENLYQHQPEALVVLAFWGAALHQHRDFWVFGNAGSTLVQLIAAHIGPFWTDALAWPHAVIAKDRPES</sequence>
<dbReference type="GO" id="GO:0001228">
    <property type="term" value="F:DNA-binding transcription activator activity, RNA polymerase II-specific"/>
    <property type="evidence" value="ECO:0007669"/>
    <property type="project" value="TreeGrafter"/>
</dbReference>
<evidence type="ECO:0000259" key="3">
    <source>
        <dbReference type="PROSITE" id="PS50048"/>
    </source>
</evidence>
<feature type="domain" description="Zn(2)-C6 fungal-type" evidence="3">
    <location>
        <begin position="68"/>
        <end position="98"/>
    </location>
</feature>
<reference evidence="4 5" key="1">
    <citation type="journal article" date="2014" name="BMC Genomics">
        <title>Comparative genome sequencing reveals chemotype-specific gene clusters in the toxigenic black mold Stachybotrys.</title>
        <authorList>
            <person name="Semeiks J."/>
            <person name="Borek D."/>
            <person name="Otwinowski Z."/>
            <person name="Grishin N.V."/>
        </authorList>
    </citation>
    <scope>NUCLEOTIDE SEQUENCE [LARGE SCALE GENOMIC DNA]</scope>
    <source>
        <strain evidence="5">CBS 109288 / IBT 7711</strain>
    </source>
</reference>
<dbReference type="OrthoDB" id="4937900at2759"/>
<evidence type="ECO:0000313" key="4">
    <source>
        <dbReference type="EMBL" id="KEY72222.1"/>
    </source>
</evidence>
<accession>A0A084B3U3</accession>
<dbReference type="InterPro" id="IPR053157">
    <property type="entry name" value="Sterol_Uptake_Regulator"/>
</dbReference>
<proteinExistence type="predicted"/>
<protein>
    <recommendedName>
        <fullName evidence="3">Zn(2)-C6 fungal-type domain-containing protein</fullName>
    </recommendedName>
</protein>
<dbReference type="SMART" id="SM00066">
    <property type="entry name" value="GAL4"/>
    <property type="match status" value="1"/>
</dbReference>
<dbReference type="PROSITE" id="PS00463">
    <property type="entry name" value="ZN2_CY6_FUNGAL_1"/>
    <property type="match status" value="1"/>
</dbReference>
<dbReference type="InterPro" id="IPR001138">
    <property type="entry name" value="Zn2Cys6_DnaBD"/>
</dbReference>
<gene>
    <name evidence="4" type="ORF">S7711_00221</name>
</gene>
<evidence type="ECO:0000256" key="2">
    <source>
        <dbReference type="SAM" id="MobiDB-lite"/>
    </source>
</evidence>
<feature type="compositionally biased region" description="Low complexity" evidence="2">
    <location>
        <begin position="109"/>
        <end position="127"/>
    </location>
</feature>
<dbReference type="InterPro" id="IPR036864">
    <property type="entry name" value="Zn2-C6_fun-type_DNA-bd_sf"/>
</dbReference>
<feature type="compositionally biased region" description="Basic residues" evidence="2">
    <location>
        <begin position="58"/>
        <end position="67"/>
    </location>
</feature>
<dbReference type="PANTHER" id="PTHR47784">
    <property type="entry name" value="STEROL UPTAKE CONTROL PROTEIN 2"/>
    <property type="match status" value="1"/>
</dbReference>
<dbReference type="PROSITE" id="PS50048">
    <property type="entry name" value="ZN2_CY6_FUNGAL_2"/>
    <property type="match status" value="1"/>
</dbReference>
<keyword evidence="5" id="KW-1185">Reference proteome</keyword>
<dbReference type="PANTHER" id="PTHR47784:SF4">
    <property type="entry name" value="ZN(II)2CYS6 TRANSCRIPTION FACTOR (EUROFUNG)"/>
    <property type="match status" value="1"/>
</dbReference>
<name>A0A084B3U3_STACB</name>
<feature type="region of interest" description="Disordered" evidence="2">
    <location>
        <begin position="97"/>
        <end position="127"/>
    </location>
</feature>
<dbReference type="Pfam" id="PF00172">
    <property type="entry name" value="Zn_clus"/>
    <property type="match status" value="1"/>
</dbReference>